<dbReference type="PANTHER" id="PTHR38683">
    <property type="entry name" value="CHORISMATE PYRUVATE-LYASE"/>
    <property type="match status" value="1"/>
</dbReference>
<dbReference type="InterPro" id="IPR007440">
    <property type="entry name" value="Chorismate--pyruvate_lyase"/>
</dbReference>
<protein>
    <recommendedName>
        <fullName evidence="5">Probable chorismate pyruvate-lyase</fullName>
        <shortName evidence="5">CL</shortName>
        <shortName evidence="5">CPL</shortName>
        <ecNumber evidence="5">4.1.3.40</ecNumber>
    </recommendedName>
</protein>
<keyword evidence="3 5" id="KW-0456">Lyase</keyword>
<feature type="binding site" evidence="5">
    <location>
        <position position="57"/>
    </location>
    <ligand>
        <name>substrate</name>
    </ligand>
</feature>
<keyword evidence="7" id="KW-1185">Reference proteome</keyword>
<name>A0ABT1BND6_9BURK</name>
<dbReference type="RefSeq" id="WP_252769933.1">
    <property type="nucleotide sequence ID" value="NZ_JAMXMC010000006.1"/>
</dbReference>
<evidence type="ECO:0000256" key="3">
    <source>
        <dbReference type="ARBA" id="ARBA00023239"/>
    </source>
</evidence>
<dbReference type="SUPFAM" id="SSF64288">
    <property type="entry name" value="Chorismate lyase-like"/>
    <property type="match status" value="1"/>
</dbReference>
<keyword evidence="1 5" id="KW-0963">Cytoplasm</keyword>
<evidence type="ECO:0000256" key="4">
    <source>
        <dbReference type="ARBA" id="ARBA00023317"/>
    </source>
</evidence>
<evidence type="ECO:0000313" key="6">
    <source>
        <dbReference type="EMBL" id="MCO5977434.1"/>
    </source>
</evidence>
<dbReference type="GO" id="GO:0008813">
    <property type="term" value="F:chorismate lyase activity"/>
    <property type="evidence" value="ECO:0007669"/>
    <property type="project" value="UniProtKB-EC"/>
</dbReference>
<dbReference type="PANTHER" id="PTHR38683:SF1">
    <property type="entry name" value="CHORISMATE PYRUVATE-LYASE"/>
    <property type="match status" value="1"/>
</dbReference>
<comment type="function">
    <text evidence="5">Removes the pyruvyl group from chorismate, with concomitant aromatization of the ring, to provide 4-hydroxybenzoate (4HB) for the ubiquinone pathway.</text>
</comment>
<gene>
    <name evidence="5" type="primary">ubiC</name>
    <name evidence="6" type="ORF">M0L44_12000</name>
</gene>
<comment type="pathway">
    <text evidence="5">Cofactor biosynthesis; ubiquinone biosynthesis.</text>
</comment>
<comment type="catalytic activity">
    <reaction evidence="5">
        <text>chorismate = 4-hydroxybenzoate + pyruvate</text>
        <dbReference type="Rhea" id="RHEA:16505"/>
        <dbReference type="ChEBI" id="CHEBI:15361"/>
        <dbReference type="ChEBI" id="CHEBI:17879"/>
        <dbReference type="ChEBI" id="CHEBI:29748"/>
        <dbReference type="EC" id="4.1.3.40"/>
    </reaction>
</comment>
<evidence type="ECO:0000313" key="7">
    <source>
        <dbReference type="Proteomes" id="UP001204851"/>
    </source>
</evidence>
<evidence type="ECO:0000256" key="2">
    <source>
        <dbReference type="ARBA" id="ARBA00022688"/>
    </source>
</evidence>
<keyword evidence="2 5" id="KW-0831">Ubiquinone biosynthesis</keyword>
<comment type="similarity">
    <text evidence="5">Belongs to the UbiC family.</text>
</comment>
<comment type="caution">
    <text evidence="5">Lacks conserved residue(s) required for the propagation of feature annotation.</text>
</comment>
<evidence type="ECO:0000256" key="1">
    <source>
        <dbReference type="ARBA" id="ARBA00022490"/>
    </source>
</evidence>
<dbReference type="Gene3D" id="3.40.1410.10">
    <property type="entry name" value="Chorismate lyase-like"/>
    <property type="match status" value="1"/>
</dbReference>
<organism evidence="6 7">
    <name type="scientific">Ideonella oryzae</name>
    <dbReference type="NCBI Taxonomy" id="2937441"/>
    <lineage>
        <taxon>Bacteria</taxon>
        <taxon>Pseudomonadati</taxon>
        <taxon>Pseudomonadota</taxon>
        <taxon>Betaproteobacteria</taxon>
        <taxon>Burkholderiales</taxon>
        <taxon>Sphaerotilaceae</taxon>
        <taxon>Ideonella</taxon>
    </lineage>
</organism>
<keyword evidence="4 5" id="KW-0670">Pyruvate</keyword>
<dbReference type="InterPro" id="IPR028978">
    <property type="entry name" value="Chorismate_lyase_/UTRA_dom_sf"/>
</dbReference>
<dbReference type="EMBL" id="JAMXMC010000006">
    <property type="protein sequence ID" value="MCO5977434.1"/>
    <property type="molecule type" value="Genomic_DNA"/>
</dbReference>
<comment type="caution">
    <text evidence="6">The sequence shown here is derived from an EMBL/GenBank/DDBJ whole genome shotgun (WGS) entry which is preliminary data.</text>
</comment>
<feature type="binding site" evidence="5">
    <location>
        <position position="160"/>
    </location>
    <ligand>
        <name>substrate</name>
    </ligand>
</feature>
<dbReference type="Proteomes" id="UP001204851">
    <property type="component" value="Unassembled WGS sequence"/>
</dbReference>
<evidence type="ECO:0000256" key="5">
    <source>
        <dbReference type="HAMAP-Rule" id="MF_01632"/>
    </source>
</evidence>
<accession>A0ABT1BND6</accession>
<feature type="binding site" evidence="5">
    <location>
        <position position="95"/>
    </location>
    <ligand>
        <name>substrate</name>
    </ligand>
</feature>
<proteinExistence type="inferred from homology"/>
<sequence>MTGQALRWLRAEGSLTMHLRRARAPLTVQVLGQAREPARAEDAWPLGLRPGTAVLGRTVLLVGDGRPMVLAHSVVRAAVARGPWRALGGLGSRPLAELLFTRADVDRSPLWQAWLPPAHPLARWVARTWQQATGQPFPGRGVWRRWSCFERQGQSLLVNEFFVPGEVAAWPARARQRAGRYRRSE</sequence>
<dbReference type="HAMAP" id="MF_01632">
    <property type="entry name" value="UbiC"/>
    <property type="match status" value="1"/>
</dbReference>
<reference evidence="6 7" key="1">
    <citation type="submission" date="2022-06" db="EMBL/GenBank/DDBJ databases">
        <title>Ideonella sp. NS12-5 Genome sequencing and assembly.</title>
        <authorList>
            <person name="Jung Y."/>
        </authorList>
    </citation>
    <scope>NUCLEOTIDE SEQUENCE [LARGE SCALE GENOMIC DNA]</scope>
    <source>
        <strain evidence="6 7">NS12-5</strain>
    </source>
</reference>
<dbReference type="Pfam" id="PF04345">
    <property type="entry name" value="Chor_lyase"/>
    <property type="match status" value="1"/>
</dbReference>
<dbReference type="EC" id="4.1.3.40" evidence="5"/>
<comment type="subcellular location">
    <subcellularLocation>
        <location evidence="5">Cytoplasm</location>
    </subcellularLocation>
</comment>